<dbReference type="InterPro" id="IPR002692">
    <property type="entry name" value="S45"/>
</dbReference>
<dbReference type="OrthoDB" id="4759017at2"/>
<gene>
    <name evidence="6" type="ORF">SAMN04489726_7287</name>
</gene>
<accession>A0A1H0CKU2</accession>
<dbReference type="PANTHER" id="PTHR34218:SF3">
    <property type="entry name" value="ACYL-HOMOSERINE LACTONE ACYLASE PVDQ"/>
    <property type="match status" value="1"/>
</dbReference>
<dbReference type="STRING" id="211114.SAMN04489726_7287"/>
<keyword evidence="4" id="KW-0865">Zymogen</keyword>
<dbReference type="Gene3D" id="1.10.1400.10">
    <property type="match status" value="1"/>
</dbReference>
<dbReference type="AlphaFoldDB" id="A0A1H0CKU2"/>
<dbReference type="Gene3D" id="1.10.439.10">
    <property type="entry name" value="Penicillin Amidohydrolase, domain 1"/>
    <property type="match status" value="1"/>
</dbReference>
<dbReference type="Gene3D" id="3.60.20.10">
    <property type="entry name" value="Glutamine Phosphoribosylpyrophosphate, subunit 1, domain 1"/>
    <property type="match status" value="1"/>
</dbReference>
<evidence type="ECO:0000313" key="7">
    <source>
        <dbReference type="Proteomes" id="UP000183376"/>
    </source>
</evidence>
<dbReference type="PANTHER" id="PTHR34218">
    <property type="entry name" value="PEPTIDASE S45 PENICILLIN AMIDASE"/>
    <property type="match status" value="1"/>
</dbReference>
<evidence type="ECO:0000256" key="3">
    <source>
        <dbReference type="ARBA" id="ARBA00022801"/>
    </source>
</evidence>
<dbReference type="EMBL" id="LT629701">
    <property type="protein sequence ID" value="SDN58486.1"/>
    <property type="molecule type" value="Genomic_DNA"/>
</dbReference>
<dbReference type="SUPFAM" id="SSF56235">
    <property type="entry name" value="N-terminal nucleophile aminohydrolases (Ntn hydrolases)"/>
    <property type="match status" value="1"/>
</dbReference>
<proteinExistence type="inferred from homology"/>
<dbReference type="Pfam" id="PF01804">
    <property type="entry name" value="Penicil_amidase"/>
    <property type="match status" value="1"/>
</dbReference>
<reference evidence="6 7" key="1">
    <citation type="submission" date="2016-10" db="EMBL/GenBank/DDBJ databases">
        <authorList>
            <person name="de Groot N.N."/>
        </authorList>
    </citation>
    <scope>NUCLEOTIDE SEQUENCE [LARGE SCALE GENOMIC DNA]</scope>
    <source>
        <strain evidence="6 7">DSM 44149</strain>
    </source>
</reference>
<keyword evidence="7" id="KW-1185">Reference proteome</keyword>
<evidence type="ECO:0000256" key="4">
    <source>
        <dbReference type="ARBA" id="ARBA00023145"/>
    </source>
</evidence>
<sequence length="793" mass="85389">MPPSGHSAARTDETHHAPDGRALPSTQLPEKENIRVSQTQTRDGLGRARPARGEQQGHGLSATIRYTEFGIPHIVANSYRDLGFGQGYAAATDNMCSLAQTMLTTSATRSKYLGGDAPLQGILASGQKNLVSDLYFQGINDSGVVERLVAQRGKLGPAQEVRDVVSGYAAGVNRFLRENRITDPGCKGAAWLRPMTEIDIYRHMYAAGMAFGQGAAAGGIVSAAAPGVTAANDGDLGSNAISFGGKATANGKGISLANPHLPWHAPDIRLWQSHLTIPGRLNASGAGVVGLPLLWLGHTETMAWSGTAADTTRTFTLFELTLVPGSPTQYLADGRPEEMTRRDVTVTVAKPGGGTENVTRTQWSTRYGPIVQQLGDQKLPWTAETAFADANAQNMRMGNSTLKLMQARTTDEAMRGLKETQGLSWMNIFVTDFRGAATYHQLHVVPNVTDARAAECNTSLGKRTYPERGIAVLDGSRSTCGWGQDRDAVQPGTSGPASLPTLSRGDYVENSNDSYWLTNPRQPITGFSRILGTAETPRNPRTRMGLTAIEEQLAKGKFTRESLQDLMLSNRNMLAELAVDDLVRLCRTMSSDVKEACDTLSTWDKESNVESGGALLFDRFWAKSCASVPGPALWKVPFNPANPVATPNTLNTDQPGVAKAFTDAVAELRAANIPVNAPWGDYNYVVRNGERIPIGGGASNMGVFNAVSGAWDPTKGYAEMQHGATYLHALSFNNSSCPDSATLVAYSQSANPASAHYNDQTKLCSRKQWVTERFCEEDILASPKLRVVQVRQR</sequence>
<feature type="region of interest" description="Disordered" evidence="5">
    <location>
        <begin position="1"/>
        <end position="59"/>
    </location>
</feature>
<evidence type="ECO:0000256" key="5">
    <source>
        <dbReference type="SAM" id="MobiDB-lite"/>
    </source>
</evidence>
<dbReference type="InterPro" id="IPR043147">
    <property type="entry name" value="Penicillin_amidase_A-knob"/>
</dbReference>
<protein>
    <submittedName>
        <fullName evidence="6">Acyl-homoserine-lactone acylase</fullName>
    </submittedName>
</protein>
<feature type="region of interest" description="Disordered" evidence="5">
    <location>
        <begin position="482"/>
        <end position="506"/>
    </location>
</feature>
<evidence type="ECO:0000256" key="1">
    <source>
        <dbReference type="ARBA" id="ARBA00006586"/>
    </source>
</evidence>
<dbReference type="Proteomes" id="UP000183376">
    <property type="component" value="Chromosome I"/>
</dbReference>
<dbReference type="InterPro" id="IPR023343">
    <property type="entry name" value="Penicillin_amidase_dom1"/>
</dbReference>
<evidence type="ECO:0000313" key="6">
    <source>
        <dbReference type="EMBL" id="SDN58486.1"/>
    </source>
</evidence>
<name>A0A1H0CKU2_ALLAB</name>
<dbReference type="GO" id="GO:0017000">
    <property type="term" value="P:antibiotic biosynthetic process"/>
    <property type="evidence" value="ECO:0007669"/>
    <property type="project" value="InterPro"/>
</dbReference>
<keyword evidence="2" id="KW-0732">Signal</keyword>
<dbReference type="InterPro" id="IPR029055">
    <property type="entry name" value="Ntn_hydrolases_N"/>
</dbReference>
<dbReference type="eggNOG" id="COG2366">
    <property type="taxonomic scope" value="Bacteria"/>
</dbReference>
<organism evidence="6 7">
    <name type="scientific">Allokutzneria albata</name>
    <name type="common">Kibdelosporangium albatum</name>
    <dbReference type="NCBI Taxonomy" id="211114"/>
    <lineage>
        <taxon>Bacteria</taxon>
        <taxon>Bacillati</taxon>
        <taxon>Actinomycetota</taxon>
        <taxon>Actinomycetes</taxon>
        <taxon>Pseudonocardiales</taxon>
        <taxon>Pseudonocardiaceae</taxon>
        <taxon>Allokutzneria</taxon>
    </lineage>
</organism>
<dbReference type="GO" id="GO:0016811">
    <property type="term" value="F:hydrolase activity, acting on carbon-nitrogen (but not peptide) bonds, in linear amides"/>
    <property type="evidence" value="ECO:0007669"/>
    <property type="project" value="InterPro"/>
</dbReference>
<keyword evidence="3" id="KW-0378">Hydrolase</keyword>
<comment type="similarity">
    <text evidence="1">Belongs to the peptidase S45 family.</text>
</comment>
<dbReference type="InterPro" id="IPR043146">
    <property type="entry name" value="Penicillin_amidase_N_B-knob"/>
</dbReference>
<feature type="compositionally biased region" description="Basic and acidic residues" evidence="5">
    <location>
        <begin position="9"/>
        <end position="19"/>
    </location>
</feature>
<dbReference type="RefSeq" id="WP_156050737.1">
    <property type="nucleotide sequence ID" value="NZ_JOEF01000004.1"/>
</dbReference>
<evidence type="ECO:0000256" key="2">
    <source>
        <dbReference type="ARBA" id="ARBA00022729"/>
    </source>
</evidence>
<dbReference type="Gene3D" id="2.30.120.10">
    <property type="match status" value="1"/>
</dbReference>